<keyword evidence="3" id="KW-1185">Reference proteome</keyword>
<evidence type="ECO:0000313" key="3">
    <source>
        <dbReference type="Proteomes" id="UP001634394"/>
    </source>
</evidence>
<sequence length="89" mass="9921">MGSCIELSARSDSSYELSGIEPLESTPIRHQRKRQMTKILPGTSSSGIDTTKEETQSVKETPVINISKWKMRLTAEVQSQNKQKDTNAP</sequence>
<feature type="region of interest" description="Disordered" evidence="1">
    <location>
        <begin position="29"/>
        <end position="59"/>
    </location>
</feature>
<gene>
    <name evidence="2" type="ORF">ACJMK2_023378</name>
</gene>
<dbReference type="EMBL" id="JBJQND010000019">
    <property type="protein sequence ID" value="KAL3831650.1"/>
    <property type="molecule type" value="Genomic_DNA"/>
</dbReference>
<dbReference type="Proteomes" id="UP001634394">
    <property type="component" value="Unassembled WGS sequence"/>
</dbReference>
<organism evidence="2 3">
    <name type="scientific">Sinanodonta woodiana</name>
    <name type="common">Chinese pond mussel</name>
    <name type="synonym">Anodonta woodiana</name>
    <dbReference type="NCBI Taxonomy" id="1069815"/>
    <lineage>
        <taxon>Eukaryota</taxon>
        <taxon>Metazoa</taxon>
        <taxon>Spiralia</taxon>
        <taxon>Lophotrochozoa</taxon>
        <taxon>Mollusca</taxon>
        <taxon>Bivalvia</taxon>
        <taxon>Autobranchia</taxon>
        <taxon>Heteroconchia</taxon>
        <taxon>Palaeoheterodonta</taxon>
        <taxon>Unionida</taxon>
        <taxon>Unionoidea</taxon>
        <taxon>Unionidae</taxon>
        <taxon>Unioninae</taxon>
        <taxon>Sinanodonta</taxon>
    </lineage>
</organism>
<evidence type="ECO:0000256" key="1">
    <source>
        <dbReference type="SAM" id="MobiDB-lite"/>
    </source>
</evidence>
<reference evidence="2 3" key="1">
    <citation type="submission" date="2024-11" db="EMBL/GenBank/DDBJ databases">
        <title>Chromosome-level genome assembly of the freshwater bivalve Anodonta woodiana.</title>
        <authorList>
            <person name="Chen X."/>
        </authorList>
    </citation>
    <scope>NUCLEOTIDE SEQUENCE [LARGE SCALE GENOMIC DNA]</scope>
    <source>
        <strain evidence="2">MN2024</strain>
        <tissue evidence="2">Gills</tissue>
    </source>
</reference>
<accession>A0ABD3T413</accession>
<name>A0ABD3T413_SINWO</name>
<protein>
    <submittedName>
        <fullName evidence="2">Uncharacterized protein</fullName>
    </submittedName>
</protein>
<comment type="caution">
    <text evidence="2">The sequence shown here is derived from an EMBL/GenBank/DDBJ whole genome shotgun (WGS) entry which is preliminary data.</text>
</comment>
<dbReference type="AlphaFoldDB" id="A0ABD3T413"/>
<evidence type="ECO:0000313" key="2">
    <source>
        <dbReference type="EMBL" id="KAL3831650.1"/>
    </source>
</evidence>
<proteinExistence type="predicted"/>